<evidence type="ECO:0000313" key="5">
    <source>
        <dbReference type="Proteomes" id="UP001165289"/>
    </source>
</evidence>
<keyword evidence="5" id="KW-1185">Reference proteome</keyword>
<dbReference type="Pfam" id="PF02437">
    <property type="entry name" value="Ski_Sno_DHD"/>
    <property type="match status" value="1"/>
</dbReference>
<dbReference type="Gene3D" id="3.10.260.20">
    <property type="entry name" value="Ski"/>
    <property type="match status" value="2"/>
</dbReference>
<keyword evidence="1" id="KW-0175">Coiled coil</keyword>
<dbReference type="AlphaFoldDB" id="A0AAV7K0B4"/>
<feature type="region of interest" description="Disordered" evidence="2">
    <location>
        <begin position="532"/>
        <end position="558"/>
    </location>
</feature>
<sequence length="1129" mass="127683">MSLPFERSMGQDNIHQIPKLQDPRNQIGRWECTQCKHEYIVPPLQGVCTLCHCEVVRLMDAFQRHGQPRFNLYTPTAPQVIPPNPHINSQPDRSISGHLHNIPNLCYITTVAAPDECYDMLSASWLNYQLLILLRTETDPLVSYKEFGALLKGVKGTLLKDILSSMRERAVCLHDYHLECFRRELHFNRIKTSFITLRIFLRICAKMELTPLEYMKHLLYINTDDQLVYTLPVYDDNQPVIRDPIMTVPNGTMQPIHPSNFLPPTMPQFHMSTLRHKPPMPYVHSHHKQVLSPRKPKLNIPQNINNFTAKTVNNDNNIIGPNCSDISPELQICNPIGEDLYKHPLPRGCATVKTQIHDIPTSSDGCQGPITPDTPSIERLDSVSTPSPAPLTPGAEIMDTNEALPDARILRLLDGQDIILLMKGGEPHLATPLLYIVFPQLKRHHIDCTKNRQDLNLHPKNSTQLEVRMLREFGMVGRKTFRCLLFSLSDVVKMVKKVDVPIPECIQRVINGEIPEERASLLTPVRLGNGFINKPVGNPDKQKHKQNSTDKVNDNNSILDWPMEDNDMKYSSNVNTNICDNNKRITPFLPTSQSAVQSILQNSNKDGLTIDSVVLNNQDLSCLPKFIDLPPILPEGLEELGPEFYSASEGQFYSALTTEMGRVALLALSFKGFMICLKELYLNYLSHAGNRHTMKFKMRKLGITSMKATSWQRHKLVDLKALPSLCSICGLITLSEAKRLCSAYKFSFPNTLDNLISLTDKKCKNRLFVSIPLSVLEVKPKSPSENTVKSEISSGDESETRITNGQYQSVKKITYAKEENAKVMKMYLAQQPLNNFATPTRAPKTTKPNLSNAIGTKKCKECGLVQSRFAKKCSQCHAYLQGSPCPKCEKLNIAYYSHCYSCFTKLDRSRSDDVIKPRGRISKKKLGMLPNPLVPVLVPDKQNRTNTPPVQVSCIRCGKIKNTGKFNCLRCGTMFKVSSSKKHDNQDGPQESTTMEDEFYNSHSDLKIVLELFESLKELDLVSVLVPLVSKIRTETLEAIERQEQLLNGLESQKITTLTQSTAVNEKEKLESKIAKLNEQLSATSQEIAITNQQIQTNKQILLHKDNKIIEKRHCVNDCEKFLLMLPRP</sequence>
<evidence type="ECO:0000259" key="3">
    <source>
        <dbReference type="Pfam" id="PF02437"/>
    </source>
</evidence>
<accession>A0AAV7K0B4</accession>
<dbReference type="Proteomes" id="UP001165289">
    <property type="component" value="Unassembled WGS sequence"/>
</dbReference>
<evidence type="ECO:0000313" key="4">
    <source>
        <dbReference type="EMBL" id="KAI6654185.1"/>
    </source>
</evidence>
<feature type="domain" description="SKI/SNO/DAC" evidence="3">
    <location>
        <begin position="672"/>
        <end position="743"/>
    </location>
</feature>
<organism evidence="4 5">
    <name type="scientific">Oopsacas minuta</name>
    <dbReference type="NCBI Taxonomy" id="111878"/>
    <lineage>
        <taxon>Eukaryota</taxon>
        <taxon>Metazoa</taxon>
        <taxon>Porifera</taxon>
        <taxon>Hexactinellida</taxon>
        <taxon>Hexasterophora</taxon>
        <taxon>Lyssacinosida</taxon>
        <taxon>Leucopsacidae</taxon>
        <taxon>Oopsacas</taxon>
    </lineage>
</organism>
<proteinExistence type="predicted"/>
<dbReference type="SUPFAM" id="SSF46955">
    <property type="entry name" value="Putative DNA-binding domain"/>
    <property type="match status" value="1"/>
</dbReference>
<reference evidence="4 5" key="1">
    <citation type="journal article" date="2023" name="BMC Biol.">
        <title>The compact genome of the sponge Oopsacas minuta (Hexactinellida) is lacking key metazoan core genes.</title>
        <authorList>
            <person name="Santini S."/>
            <person name="Schenkelaars Q."/>
            <person name="Jourda C."/>
            <person name="Duchesne M."/>
            <person name="Belahbib H."/>
            <person name="Rocher C."/>
            <person name="Selva M."/>
            <person name="Riesgo A."/>
            <person name="Vervoort M."/>
            <person name="Leys S.P."/>
            <person name="Kodjabachian L."/>
            <person name="Le Bivic A."/>
            <person name="Borchiellini C."/>
            <person name="Claverie J.M."/>
            <person name="Renard E."/>
        </authorList>
    </citation>
    <scope>NUCLEOTIDE SEQUENCE [LARGE SCALE GENOMIC DNA]</scope>
    <source>
        <strain evidence="4">SPO-2</strain>
    </source>
</reference>
<feature type="region of interest" description="Disordered" evidence="2">
    <location>
        <begin position="1"/>
        <end position="20"/>
    </location>
</feature>
<protein>
    <recommendedName>
        <fullName evidence="3">SKI/SNO/DAC domain-containing protein</fullName>
    </recommendedName>
</protein>
<feature type="coiled-coil region" evidence="1">
    <location>
        <begin position="1033"/>
        <end position="1094"/>
    </location>
</feature>
<name>A0AAV7K0B4_9METZ</name>
<evidence type="ECO:0000256" key="1">
    <source>
        <dbReference type="SAM" id="Coils"/>
    </source>
</evidence>
<dbReference type="EMBL" id="JAKMXF010000233">
    <property type="protein sequence ID" value="KAI6654185.1"/>
    <property type="molecule type" value="Genomic_DNA"/>
</dbReference>
<comment type="caution">
    <text evidence="4">The sequence shown here is derived from an EMBL/GenBank/DDBJ whole genome shotgun (WGS) entry which is preliminary data.</text>
</comment>
<dbReference type="InterPro" id="IPR003380">
    <property type="entry name" value="SKI/SNO/DAC"/>
</dbReference>
<dbReference type="InterPro" id="IPR009061">
    <property type="entry name" value="DNA-bd_dom_put_sf"/>
</dbReference>
<gene>
    <name evidence="4" type="ORF">LOD99_3029</name>
</gene>
<dbReference type="InterPro" id="IPR037000">
    <property type="entry name" value="Ski_DNA-bd_sf"/>
</dbReference>
<evidence type="ECO:0000256" key="2">
    <source>
        <dbReference type="SAM" id="MobiDB-lite"/>
    </source>
</evidence>